<protein>
    <submittedName>
        <fullName evidence="6">Helix-turn-helix transcriptional regulator</fullName>
    </submittedName>
</protein>
<keyword evidence="3" id="KW-0804">Transcription</keyword>
<dbReference type="EMBL" id="VEWL01000001">
    <property type="protein sequence ID" value="TNV18817.1"/>
    <property type="molecule type" value="Genomic_DNA"/>
</dbReference>
<dbReference type="PROSITE" id="PS50943">
    <property type="entry name" value="HTH_CROC1"/>
    <property type="match status" value="1"/>
</dbReference>
<accession>A0ABY2YA68</accession>
<feature type="domain" description="HTH cro/C1-type" evidence="5">
    <location>
        <begin position="16"/>
        <end position="70"/>
    </location>
</feature>
<feature type="region of interest" description="Disordered" evidence="4">
    <location>
        <begin position="76"/>
        <end position="96"/>
    </location>
</feature>
<gene>
    <name evidence="6" type="ORF">FIC94_01830</name>
</gene>
<evidence type="ECO:0000256" key="4">
    <source>
        <dbReference type="SAM" id="MobiDB-lite"/>
    </source>
</evidence>
<evidence type="ECO:0000256" key="3">
    <source>
        <dbReference type="ARBA" id="ARBA00023163"/>
    </source>
</evidence>
<dbReference type="InterPro" id="IPR001387">
    <property type="entry name" value="Cro/C1-type_HTH"/>
</dbReference>
<dbReference type="SUPFAM" id="SSF47413">
    <property type="entry name" value="lambda repressor-like DNA-binding domains"/>
    <property type="match status" value="1"/>
</dbReference>
<dbReference type="CDD" id="cd00093">
    <property type="entry name" value="HTH_XRE"/>
    <property type="match status" value="1"/>
</dbReference>
<organism evidence="6 7">
    <name type="scientific">Ochrobactrum teleogrylli</name>
    <dbReference type="NCBI Taxonomy" id="2479765"/>
    <lineage>
        <taxon>Bacteria</taxon>
        <taxon>Pseudomonadati</taxon>
        <taxon>Pseudomonadota</taxon>
        <taxon>Alphaproteobacteria</taxon>
        <taxon>Hyphomicrobiales</taxon>
        <taxon>Brucellaceae</taxon>
        <taxon>Brucella/Ochrobactrum group</taxon>
        <taxon>Ochrobactrum</taxon>
    </lineage>
</organism>
<comment type="caution">
    <text evidence="6">The sequence shown here is derived from an EMBL/GenBank/DDBJ whole genome shotgun (WGS) entry which is preliminary data.</text>
</comment>
<dbReference type="Gene3D" id="1.10.260.40">
    <property type="entry name" value="lambda repressor-like DNA-binding domains"/>
    <property type="match status" value="1"/>
</dbReference>
<evidence type="ECO:0000313" key="7">
    <source>
        <dbReference type="Proteomes" id="UP000312784"/>
    </source>
</evidence>
<dbReference type="PANTHER" id="PTHR46797">
    <property type="entry name" value="HTH-TYPE TRANSCRIPTIONAL REGULATOR"/>
    <property type="match status" value="1"/>
</dbReference>
<evidence type="ECO:0000313" key="6">
    <source>
        <dbReference type="EMBL" id="TNV18817.1"/>
    </source>
</evidence>
<keyword evidence="2" id="KW-0238">DNA-binding</keyword>
<evidence type="ECO:0000256" key="2">
    <source>
        <dbReference type="ARBA" id="ARBA00023125"/>
    </source>
</evidence>
<dbReference type="Proteomes" id="UP000312784">
    <property type="component" value="Unassembled WGS sequence"/>
</dbReference>
<evidence type="ECO:0000259" key="5">
    <source>
        <dbReference type="PROSITE" id="PS50943"/>
    </source>
</evidence>
<dbReference type="Pfam" id="PF01381">
    <property type="entry name" value="HTH_3"/>
    <property type="match status" value="1"/>
</dbReference>
<name>A0ABY2YA68_9HYPH</name>
<dbReference type="InterPro" id="IPR050807">
    <property type="entry name" value="TransReg_Diox_bact_type"/>
</dbReference>
<dbReference type="PANTHER" id="PTHR46797:SF23">
    <property type="entry name" value="HTH-TYPE TRANSCRIPTIONAL REGULATOR SUTR"/>
    <property type="match status" value="1"/>
</dbReference>
<dbReference type="InterPro" id="IPR010982">
    <property type="entry name" value="Lambda_DNA-bd_dom_sf"/>
</dbReference>
<proteinExistence type="predicted"/>
<dbReference type="SMART" id="SM00530">
    <property type="entry name" value="HTH_XRE"/>
    <property type="match status" value="1"/>
</dbReference>
<reference evidence="6 7" key="1">
    <citation type="submission" date="2019-06" db="EMBL/GenBank/DDBJ databases">
        <title>Ochrobactrum cricket sp.nov., isolated from the insect Teleogryllus occipitalis living in deserted cropland.</title>
        <authorList>
            <person name="Hu M."/>
        </authorList>
    </citation>
    <scope>NUCLEOTIDE SEQUENCE [LARGE SCALE GENOMIC DNA]</scope>
    <source>
        <strain evidence="6 7">LCB8</strain>
    </source>
</reference>
<evidence type="ECO:0000256" key="1">
    <source>
        <dbReference type="ARBA" id="ARBA00023015"/>
    </source>
</evidence>
<keyword evidence="1" id="KW-0805">Transcription regulation</keyword>
<sequence>MFCKRMDILEKLAFNLRRIRVANGISQDELALVSNVERAYVGHIERGKKNPTVITLDKLATALNCHIADFFTEVEEEAENPTLPRGRKGNGEKGFR</sequence>
<keyword evidence="7" id="KW-1185">Reference proteome</keyword>